<proteinExistence type="predicted"/>
<protein>
    <submittedName>
        <fullName evidence="2">Uncharacterized protein</fullName>
    </submittedName>
</protein>
<feature type="compositionally biased region" description="Low complexity" evidence="1">
    <location>
        <begin position="1609"/>
        <end position="1619"/>
    </location>
</feature>
<dbReference type="GO" id="GO:0003887">
    <property type="term" value="F:DNA-directed DNA polymerase activity"/>
    <property type="evidence" value="ECO:0007669"/>
    <property type="project" value="TreeGrafter"/>
</dbReference>
<feature type="compositionally biased region" description="Basic residues" evidence="1">
    <location>
        <begin position="1283"/>
        <end position="1295"/>
    </location>
</feature>
<feature type="region of interest" description="Disordered" evidence="1">
    <location>
        <begin position="1230"/>
        <end position="1329"/>
    </location>
</feature>
<feature type="compositionally biased region" description="Low complexity" evidence="1">
    <location>
        <begin position="1373"/>
        <end position="1392"/>
    </location>
</feature>
<feature type="compositionally biased region" description="Polar residues" evidence="1">
    <location>
        <begin position="1237"/>
        <end position="1258"/>
    </location>
</feature>
<dbReference type="GO" id="GO:0000724">
    <property type="term" value="P:double-strand break repair via homologous recombination"/>
    <property type="evidence" value="ECO:0007669"/>
    <property type="project" value="TreeGrafter"/>
</dbReference>
<feature type="compositionally biased region" description="Gly residues" evidence="1">
    <location>
        <begin position="2064"/>
        <end position="2078"/>
    </location>
</feature>
<dbReference type="OrthoDB" id="2414538at2759"/>
<feature type="compositionally biased region" description="Basic and acidic residues" evidence="1">
    <location>
        <begin position="1296"/>
        <end position="1305"/>
    </location>
</feature>
<feature type="compositionally biased region" description="Gly residues" evidence="1">
    <location>
        <begin position="1487"/>
        <end position="1497"/>
    </location>
</feature>
<feature type="region of interest" description="Disordered" evidence="1">
    <location>
        <begin position="248"/>
        <end position="287"/>
    </location>
</feature>
<feature type="compositionally biased region" description="Basic residues" evidence="1">
    <location>
        <begin position="2240"/>
        <end position="2251"/>
    </location>
</feature>
<feature type="compositionally biased region" description="Gly residues" evidence="1">
    <location>
        <begin position="798"/>
        <end position="814"/>
    </location>
</feature>
<feature type="region of interest" description="Disordered" evidence="1">
    <location>
        <begin position="1343"/>
        <end position="1439"/>
    </location>
</feature>
<feature type="compositionally biased region" description="Polar residues" evidence="1">
    <location>
        <begin position="1413"/>
        <end position="1423"/>
    </location>
</feature>
<feature type="compositionally biased region" description="Gly residues" evidence="1">
    <location>
        <begin position="1773"/>
        <end position="1791"/>
    </location>
</feature>
<feature type="compositionally biased region" description="Gly residues" evidence="1">
    <location>
        <begin position="1727"/>
        <end position="1740"/>
    </location>
</feature>
<feature type="non-terminal residue" evidence="2">
    <location>
        <position position="2528"/>
    </location>
</feature>
<feature type="region of interest" description="Disordered" evidence="1">
    <location>
        <begin position="2132"/>
        <end position="2291"/>
    </location>
</feature>
<feature type="region of interest" description="Disordered" evidence="1">
    <location>
        <begin position="2357"/>
        <end position="2395"/>
    </location>
</feature>
<evidence type="ECO:0000313" key="3">
    <source>
        <dbReference type="Proteomes" id="UP000747110"/>
    </source>
</evidence>
<dbReference type="GO" id="GO:0016035">
    <property type="term" value="C:zeta DNA polymerase complex"/>
    <property type="evidence" value="ECO:0007669"/>
    <property type="project" value="InterPro"/>
</dbReference>
<feature type="region of interest" description="Disordered" evidence="1">
    <location>
        <begin position="61"/>
        <end position="139"/>
    </location>
</feature>
<feature type="region of interest" description="Disordered" evidence="1">
    <location>
        <begin position="2061"/>
        <end position="2112"/>
    </location>
</feature>
<dbReference type="GO" id="GO:0005634">
    <property type="term" value="C:nucleus"/>
    <property type="evidence" value="ECO:0007669"/>
    <property type="project" value="TreeGrafter"/>
</dbReference>
<gene>
    <name evidence="2" type="ORF">Vretifemale_737</name>
</gene>
<feature type="region of interest" description="Disordered" evidence="1">
    <location>
        <begin position="837"/>
        <end position="861"/>
    </location>
</feature>
<feature type="compositionally biased region" description="Basic and acidic residues" evidence="1">
    <location>
        <begin position="1362"/>
        <end position="1372"/>
    </location>
</feature>
<feature type="region of interest" description="Disordered" evidence="1">
    <location>
        <begin position="679"/>
        <end position="709"/>
    </location>
</feature>
<feature type="region of interest" description="Disordered" evidence="1">
    <location>
        <begin position="2429"/>
        <end position="2470"/>
    </location>
</feature>
<name>A0A8J4BUH7_9CHLO</name>
<dbReference type="GO" id="GO:0042276">
    <property type="term" value="P:error-prone translesion synthesis"/>
    <property type="evidence" value="ECO:0007669"/>
    <property type="project" value="TreeGrafter"/>
</dbReference>
<feature type="compositionally biased region" description="Polar residues" evidence="1">
    <location>
        <begin position="1582"/>
        <end position="1597"/>
    </location>
</feature>
<evidence type="ECO:0000313" key="2">
    <source>
        <dbReference type="EMBL" id="GIL69761.1"/>
    </source>
</evidence>
<feature type="region of interest" description="Disordered" evidence="1">
    <location>
        <begin position="1725"/>
        <end position="1834"/>
    </location>
</feature>
<feature type="region of interest" description="Disordered" evidence="1">
    <location>
        <begin position="773"/>
        <end position="817"/>
    </location>
</feature>
<feature type="compositionally biased region" description="Basic and acidic residues" evidence="1">
    <location>
        <begin position="685"/>
        <end position="695"/>
    </location>
</feature>
<feature type="compositionally biased region" description="Low complexity" evidence="1">
    <location>
        <begin position="2258"/>
        <end position="2277"/>
    </location>
</feature>
<sequence>RGTARLGTAAIRPGGSFGFRTARKGSLHAATVAAARRRATHEATGAEAAAAAGYAQNSVLPLALPPSPSPPSSPNDAGHERAPIDVPTSRQGLAVAAGNSQPQPPRGGSNSDGRAAVPASAGHAASSGGATAPPPMRRVVSGLFRPGVRRDSQTIVRRTDAVVSASKSQHSYTAPSIPLVTEEDLLEPVSTLHGVAPTPTSTSTSTSASAPVPTFTPTVMPGCDGEVRLDDGFANDDERCGLAAQAGPGPEYQCASGPARSAKPSCEEDAPERDCGIPPTAQPHSSTVDAASFGVTMREAASGEGEAADAVAANAAGMAGKEGPCGVCASGSDQHVVEGRIPPSRLGACGRGRSKDYAGAGDSGDPCRSRAAAAAAAAAILTPMLPQLGSPTVARVAGKAAPAAETEAAAPSANGLFPASPLWAVIFDNCDGEGDSKDEGEPTPECAVNGGCDRDDTNLNAEVDIDNDAENDDVKVRGGAAAAVVGKACGQVLVRKGDDDGGAADERIAGPMLPPALLLSPAIRQPLLSPSATAVPATSPLPDFILPPPLSPPSGSLPSASPRLVPALEGAVGAPAAANVTAAAVSTASMEPSVTAATEAEAVAVPALPVAISTRAAPATFVDASAVAALHATAAWAIETRALRKTTQLLLWPESRSDMHTGDSPCDAAAASVAAHGSCDAANPAERHRESDNHSADVTGAGGGRDGDAVLSADVYVDDSRTRHPTAATVDGGGDGGGIVWDSRQGSCSADAGVVGIDDQAEDGGSPFGAYPSTQPITDEGSSPLAEAAPGNVHDGDGGGNNRHGGGGGSGGEIGDVHVGDDVRVVAEIGGGAAVSNNIPATLPIPTEPLRSSGEHGGSRVGRRITSAITSQDLHDPQILCGAITAAVVVLDQAVGASYEPDQRSNSNRDWRTADTAAVASVRPADAQLVDLDLGNWPPPTQVLSPDHQAPCLGSRRGMALAAVQSAGVAPPAMAATTPCAIAGGSPAVAGRRHREEEPALDPTPLSFQLGEMSSQLGGPASLAPTVPVALAAATAPLNSLAASAAPPCVEATVLMTYITRPNAPAAAAAGGEVQRAGACGETVMNLERQGPSLFGRAHAVGAAASPVGLACAQNTVRALPEQGATGLQSGAVRHPADPFRSPDPQMASPATATDVLFVPCATSSCGYIPATATAANPVTKEKPTGLNGPGGSTASPDAGTGALSVERSLTFVAATATPAATAATSCETFIPDSGTRLDSPSQSRLRRQFPSQLQPQTAVLPEVLGRGHGGVASEGMRSPPPQHHRHRHHQHKHKQDNQQHEHRQHEHRQHEHRQHEQPEYQQGQQQGEWEWECEQVRARQQQEQVQDGQEQGRLTLPQQPCRREDGERQRAEQQQQQQQQQQQDRQQQQQQHEQHHQRKVQERHQDAEELETGQNVGSSVHPQQQDMDTDTDTDKERIQGGAKQCFTSHSRMHHQAAGAHAVGAAAAATVEGSAGHDAADARGGSDGDGGAAASGGGIGHNEVARCSPGFIKGVNSPGGNEHDGAAVGEGRTRQIHGVRRVVDRDRGRFGERSEVGEDPEAGNLGKGFGAGDSPLEPGCDGTTTSSRSPISPQCGQRTPMWGLADLTPSASSPGSHGPAPRPRLEGTRRRGPESPSQGQGQGQRQVGVATAVGVEASPPAGGRSPTAQMPGTVSVNAVADAAGVTSYAISAAAAHTPLPAALAAAAAKAAAAAALAATIRKRVSAGGSGAGKGGAGGGSDVAAAAGRGGDYEEGDVRRAKRQRGDGGRDGDGCGGGNGGDHRGYGGGGGDGGDDDSWRNEDDCGGSDSPEESRRGLVCLRPRNRPPPPAAVADDSNWYGRQLLPIVHTEPFYSDPSDVPPRPVVFAGREFRVPAWEDVPFFSRGPGAAQPMARLRMALAAGGTHPPPPPEQINLLGYGRIRGFALVPALSPPPPVEVNAWAERRVAAAAAAAAAAAGRGRGKRMSAAATMAAGGDVGSNQVATLAMDSNTGRLLPAVSPGGPAAAVAAKASGSGAHDQRLPRTAGGTAAIAANAELPLVLSGDLAESLLGTPSLAGLGSSAASGGGGGGGDGAGDGAGSDEDESQGDVYSYDSSGSDEEPGLAEAPPSPKYDDRTCFLGVVALGAAAATTGGLTVQRHQRKRRRCQRALRDRGASQAGGVAAAGAGDGAVNKQDLRSRQHRRRLATQRPGLDATDGISGGNGTGESSDSDGGDPAAIQYDVGGVPFGMPSAGSPDKGADRRRRRGHRHSHHPTEGIQQQRSSQGQQVVGAVGAAVSPAPEPTPTPVIDRGHSCWRQAGVSATPAPFAAFGAAAAAVATTAAATAEEAHQDPVPSPAPGGICVGASRAEHSGEVVGLVLPRPPLDPTGTTSQPPRLPASLPPLPPRPPLPPPPAGAAAAAAAAAAAVAVPSCTPAAQYSLGTATLRTPGAQAGAGQPLSMLSPLRPAGQAPSGPTPPSQRGFRRKGGPAGDRREWLTVAALEVAACCRGALLSDPKHDAVNAVIVAVMEMGVKSPPSWAYPARILILD</sequence>
<dbReference type="PANTHER" id="PTHR45812:SF1">
    <property type="entry name" value="DNA POLYMERASE ZETA CATALYTIC SUBUNIT"/>
    <property type="match status" value="1"/>
</dbReference>
<feature type="compositionally biased region" description="Basic residues" evidence="1">
    <location>
        <begin position="2138"/>
        <end position="2148"/>
    </location>
</feature>
<feature type="compositionally biased region" description="Low complexity" evidence="1">
    <location>
        <begin position="115"/>
        <end position="131"/>
    </location>
</feature>
<feature type="compositionally biased region" description="Pro residues" evidence="1">
    <location>
        <begin position="2374"/>
        <end position="2394"/>
    </location>
</feature>
<feature type="compositionally biased region" description="Pro residues" evidence="1">
    <location>
        <begin position="63"/>
        <end position="73"/>
    </location>
</feature>
<feature type="compositionally biased region" description="Basic and acidic residues" evidence="1">
    <location>
        <begin position="1755"/>
        <end position="1772"/>
    </location>
</feature>
<feature type="region of interest" description="Disordered" evidence="1">
    <location>
        <begin position="1510"/>
        <end position="1648"/>
    </location>
</feature>
<feature type="region of interest" description="Disordered" evidence="1">
    <location>
        <begin position="1998"/>
        <end position="2022"/>
    </location>
</feature>
<comment type="caution">
    <text evidence="2">The sequence shown here is derived from an EMBL/GenBank/DDBJ whole genome shotgun (WGS) entry which is preliminary data.</text>
</comment>
<feature type="compositionally biased region" description="Low complexity" evidence="1">
    <location>
        <begin position="1998"/>
        <end position="2016"/>
    </location>
</feature>
<keyword evidence="3" id="KW-1185">Reference proteome</keyword>
<accession>A0A8J4BUH7</accession>
<evidence type="ECO:0000256" key="1">
    <source>
        <dbReference type="SAM" id="MobiDB-lite"/>
    </source>
</evidence>
<feature type="region of interest" description="Disordered" evidence="1">
    <location>
        <begin position="1179"/>
        <end position="1200"/>
    </location>
</feature>
<feature type="compositionally biased region" description="Basic and acidic residues" evidence="1">
    <location>
        <begin position="1623"/>
        <end position="1633"/>
    </location>
</feature>
<organism evidence="2 3">
    <name type="scientific">Volvox reticuliferus</name>
    <dbReference type="NCBI Taxonomy" id="1737510"/>
    <lineage>
        <taxon>Eukaryota</taxon>
        <taxon>Viridiplantae</taxon>
        <taxon>Chlorophyta</taxon>
        <taxon>core chlorophytes</taxon>
        <taxon>Chlorophyceae</taxon>
        <taxon>CS clade</taxon>
        <taxon>Chlamydomonadales</taxon>
        <taxon>Volvocaceae</taxon>
        <taxon>Volvox</taxon>
    </lineage>
</organism>
<reference evidence="2" key="1">
    <citation type="journal article" date="2021" name="Proc. Natl. Acad. Sci. U.S.A.">
        <title>Three genomes in the algal genus Volvox reveal the fate of a haploid sex-determining region after a transition to homothallism.</title>
        <authorList>
            <person name="Yamamoto K."/>
            <person name="Hamaji T."/>
            <person name="Kawai-Toyooka H."/>
            <person name="Matsuzaki R."/>
            <person name="Takahashi F."/>
            <person name="Nishimura Y."/>
            <person name="Kawachi M."/>
            <person name="Noguchi H."/>
            <person name="Minakuchi Y."/>
            <person name="Umen J.G."/>
            <person name="Toyoda A."/>
            <person name="Nozaki H."/>
        </authorList>
    </citation>
    <scope>NUCLEOTIDE SEQUENCE</scope>
    <source>
        <strain evidence="2">NIES-3786</strain>
    </source>
</reference>
<feature type="compositionally biased region" description="Basic and acidic residues" evidence="1">
    <location>
        <begin position="1541"/>
        <end position="1556"/>
    </location>
</feature>
<dbReference type="EMBL" id="BNCP01000001">
    <property type="protein sequence ID" value="GIL69761.1"/>
    <property type="molecule type" value="Genomic_DNA"/>
</dbReference>
<dbReference type="InterPro" id="IPR030559">
    <property type="entry name" value="PolZ_Rev3"/>
</dbReference>
<feature type="compositionally biased region" description="Low complexity" evidence="1">
    <location>
        <begin position="1343"/>
        <end position="1354"/>
    </location>
</feature>
<feature type="compositionally biased region" description="Low complexity" evidence="1">
    <location>
        <begin position="1320"/>
        <end position="1329"/>
    </location>
</feature>
<dbReference type="PANTHER" id="PTHR45812">
    <property type="entry name" value="DNA POLYMERASE ZETA CATALYTIC SUBUNIT"/>
    <property type="match status" value="1"/>
</dbReference>
<dbReference type="Proteomes" id="UP000747110">
    <property type="component" value="Unassembled WGS sequence"/>
</dbReference>
<feature type="compositionally biased region" description="Low complexity" evidence="1">
    <location>
        <begin position="2155"/>
        <end position="2165"/>
    </location>
</feature>
<feature type="region of interest" description="Disordered" evidence="1">
    <location>
        <begin position="1476"/>
        <end position="1497"/>
    </location>
</feature>
<feature type="non-terminal residue" evidence="2">
    <location>
        <position position="1"/>
    </location>
</feature>